<dbReference type="CDD" id="cd02947">
    <property type="entry name" value="TRX_family"/>
    <property type="match status" value="1"/>
</dbReference>
<sequence length="106" mass="11958">MVKYIANIEEFNNYVEMSKEKLVVIDFTADWCGPCKMIAPILESLSDEFEDVLFLKADVDRAADVAAACDIKCMPTFQFFKGGVKITELTGADPRKLKQLVEENKD</sequence>
<dbReference type="GO" id="GO:0015035">
    <property type="term" value="F:protein-disulfide reductase activity"/>
    <property type="evidence" value="ECO:0007669"/>
    <property type="project" value="InterPro"/>
</dbReference>
<organism evidence="6">
    <name type="scientific">Pseudo-nitzschia australis</name>
    <dbReference type="NCBI Taxonomy" id="44445"/>
    <lineage>
        <taxon>Eukaryota</taxon>
        <taxon>Sar</taxon>
        <taxon>Stramenopiles</taxon>
        <taxon>Ochrophyta</taxon>
        <taxon>Bacillariophyta</taxon>
        <taxon>Bacillariophyceae</taxon>
        <taxon>Bacillariophycidae</taxon>
        <taxon>Bacillariales</taxon>
        <taxon>Bacillariaceae</taxon>
        <taxon>Pseudo-nitzschia</taxon>
    </lineage>
</organism>
<feature type="site" description="Deprotonates C-terminal active site Cys" evidence="3">
    <location>
        <position position="26"/>
    </location>
</feature>
<feature type="domain" description="Thioredoxin" evidence="5">
    <location>
        <begin position="1"/>
        <end position="106"/>
    </location>
</feature>
<evidence type="ECO:0000259" key="5">
    <source>
        <dbReference type="PROSITE" id="PS51352"/>
    </source>
</evidence>
<comment type="similarity">
    <text evidence="2">Belongs to the thioredoxin family.</text>
</comment>
<dbReference type="PANTHER" id="PTHR46115">
    <property type="entry name" value="THIOREDOXIN-LIKE PROTEIN 1"/>
    <property type="match status" value="1"/>
</dbReference>
<dbReference type="PIRSF" id="PIRSF000077">
    <property type="entry name" value="Thioredoxin"/>
    <property type="match status" value="1"/>
</dbReference>
<feature type="active site" description="Nucleophile" evidence="3">
    <location>
        <position position="32"/>
    </location>
</feature>
<dbReference type="PRINTS" id="PR00421">
    <property type="entry name" value="THIOREDOXIN"/>
</dbReference>
<feature type="site" description="Contributes to redox potential value" evidence="3">
    <location>
        <position position="34"/>
    </location>
</feature>
<protein>
    <recommendedName>
        <fullName evidence="2">Thioredoxin</fullName>
    </recommendedName>
</protein>
<feature type="active site" description="Nucleophile" evidence="3">
    <location>
        <position position="35"/>
    </location>
</feature>
<dbReference type="Pfam" id="PF00085">
    <property type="entry name" value="Thioredoxin"/>
    <property type="match status" value="1"/>
</dbReference>
<dbReference type="InterPro" id="IPR013766">
    <property type="entry name" value="Thioredoxin_domain"/>
</dbReference>
<gene>
    <name evidence="6" type="ORF">PAUS00366_LOCUS6869</name>
    <name evidence="7" type="ORF">PAUS00366_LOCUS6870</name>
</gene>
<dbReference type="AlphaFoldDB" id="A0A6U9XIG9"/>
<dbReference type="FunFam" id="3.40.30.10:FF:000245">
    <property type="entry name" value="Thioredoxin"/>
    <property type="match status" value="1"/>
</dbReference>
<dbReference type="PROSITE" id="PS00194">
    <property type="entry name" value="THIOREDOXIN_1"/>
    <property type="match status" value="1"/>
</dbReference>
<dbReference type="InterPro" id="IPR005746">
    <property type="entry name" value="Thioredoxin"/>
</dbReference>
<evidence type="ECO:0000256" key="1">
    <source>
        <dbReference type="ARBA" id="ARBA00023157"/>
    </source>
</evidence>
<dbReference type="Gene3D" id="3.40.30.10">
    <property type="entry name" value="Glutaredoxin"/>
    <property type="match status" value="1"/>
</dbReference>
<evidence type="ECO:0000256" key="4">
    <source>
        <dbReference type="PIRSR" id="PIRSR000077-4"/>
    </source>
</evidence>
<proteinExistence type="inferred from homology"/>
<name>A0A6U9XIG9_9STRA</name>
<dbReference type="EMBL" id="HBIX01008912">
    <property type="protein sequence ID" value="CAE0714118.1"/>
    <property type="molecule type" value="Transcribed_RNA"/>
</dbReference>
<evidence type="ECO:0000313" key="7">
    <source>
        <dbReference type="EMBL" id="CAE0714118.1"/>
    </source>
</evidence>
<dbReference type="EMBL" id="HBIX01008911">
    <property type="protein sequence ID" value="CAE0714117.1"/>
    <property type="molecule type" value="Transcribed_RNA"/>
</dbReference>
<evidence type="ECO:0000313" key="6">
    <source>
        <dbReference type="EMBL" id="CAE0714117.1"/>
    </source>
</evidence>
<dbReference type="InterPro" id="IPR036249">
    <property type="entry name" value="Thioredoxin-like_sf"/>
</dbReference>
<evidence type="ECO:0000256" key="2">
    <source>
        <dbReference type="PIRNR" id="PIRNR000077"/>
    </source>
</evidence>
<keyword evidence="4" id="KW-0676">Redox-active center</keyword>
<feature type="site" description="Contributes to redox potential value" evidence="3">
    <location>
        <position position="33"/>
    </location>
</feature>
<dbReference type="InterPro" id="IPR017937">
    <property type="entry name" value="Thioredoxin_CS"/>
</dbReference>
<keyword evidence="1 4" id="KW-1015">Disulfide bond</keyword>
<dbReference type="PROSITE" id="PS51352">
    <property type="entry name" value="THIOREDOXIN_2"/>
    <property type="match status" value="1"/>
</dbReference>
<accession>A0A6U9XIG9</accession>
<dbReference type="SUPFAM" id="SSF52833">
    <property type="entry name" value="Thioredoxin-like"/>
    <property type="match status" value="1"/>
</dbReference>
<evidence type="ECO:0000256" key="3">
    <source>
        <dbReference type="PIRSR" id="PIRSR000077-1"/>
    </source>
</evidence>
<feature type="disulfide bond" description="Redox-active" evidence="4">
    <location>
        <begin position="32"/>
        <end position="35"/>
    </location>
</feature>
<reference evidence="6" key="1">
    <citation type="submission" date="2021-01" db="EMBL/GenBank/DDBJ databases">
        <authorList>
            <person name="Corre E."/>
            <person name="Pelletier E."/>
            <person name="Niang G."/>
            <person name="Scheremetjew M."/>
            <person name="Finn R."/>
            <person name="Kale V."/>
            <person name="Holt S."/>
            <person name="Cochrane G."/>
            <person name="Meng A."/>
            <person name="Brown T."/>
            <person name="Cohen L."/>
        </authorList>
    </citation>
    <scope>NUCLEOTIDE SEQUENCE</scope>
    <source>
        <strain evidence="6">10249 10 AB</strain>
    </source>
</reference>